<dbReference type="InterPro" id="IPR036980">
    <property type="entry name" value="RNase_P/MRP_Rpp29_sf"/>
</dbReference>
<feature type="compositionally biased region" description="Basic and acidic residues" evidence="7">
    <location>
        <begin position="90"/>
        <end position="101"/>
    </location>
</feature>
<dbReference type="GO" id="GO:0001682">
    <property type="term" value="P:tRNA 5'-leader removal"/>
    <property type="evidence" value="ECO:0007669"/>
    <property type="project" value="UniProtKB-UniRule"/>
</dbReference>
<feature type="region of interest" description="Disordered" evidence="7">
    <location>
        <begin position="70"/>
        <end position="101"/>
    </location>
</feature>
<dbReference type="EMBL" id="CP039375">
    <property type="protein sequence ID" value="QCD66387.1"/>
    <property type="molecule type" value="Genomic_DNA"/>
</dbReference>
<protein>
    <recommendedName>
        <fullName evidence="6">Ribonuclease P protein component 1</fullName>
        <shortName evidence="6">RNase P component 1</shortName>
        <ecNumber evidence="6">3.1.26.5</ecNumber>
    </recommendedName>
    <alternativeName>
        <fullName evidence="6">Rpp29</fullName>
    </alternativeName>
</protein>
<sequence length="101" mass="10880">MMPLTPETLPRHELAGLDVEVVAAANPDAIGIAGTVVTETTKTLGVEGTDRVWHVPKDAATFRFDLPAEGDSESRSVRVRGSNLVARPARRTEATGDSKWR</sequence>
<evidence type="ECO:0000256" key="3">
    <source>
        <dbReference type="ARBA" id="ARBA00022722"/>
    </source>
</evidence>
<reference evidence="9 10" key="1">
    <citation type="submission" date="2019-04" db="EMBL/GenBank/DDBJ databases">
        <title>Complete genome sequence of Arthrobacter sp. ZXY-2 associated with effective atrazine degradation and salt adaptation.</title>
        <authorList>
            <person name="Zhao X."/>
        </authorList>
    </citation>
    <scope>NUCLEOTIDE SEQUENCE [LARGE SCALE GENOMIC DNA]</scope>
    <source>
        <strain evidence="9">JP60</strain>
        <strain evidence="10">ZP60</strain>
    </source>
</reference>
<proteinExistence type="inferred from homology"/>
<evidence type="ECO:0000256" key="5">
    <source>
        <dbReference type="ARBA" id="ARBA00022801"/>
    </source>
</evidence>
<dbReference type="GO" id="GO:0030677">
    <property type="term" value="C:ribonuclease P complex"/>
    <property type="evidence" value="ECO:0007669"/>
    <property type="project" value="UniProtKB-UniRule"/>
</dbReference>
<comment type="similarity">
    <text evidence="6">Belongs to the eukaryotic/archaeal RNase P protein component 1 family.</text>
</comment>
<keyword evidence="3 6" id="KW-0540">Nuclease</keyword>
<evidence type="ECO:0000256" key="7">
    <source>
        <dbReference type="SAM" id="MobiDB-lite"/>
    </source>
</evidence>
<dbReference type="GO" id="GO:0005737">
    <property type="term" value="C:cytoplasm"/>
    <property type="evidence" value="ECO:0007669"/>
    <property type="project" value="UniProtKB-SubCell"/>
</dbReference>
<dbReference type="Proteomes" id="UP000608662">
    <property type="component" value="Unassembled WGS sequence"/>
</dbReference>
<keyword evidence="2 6" id="KW-0819">tRNA processing</keyword>
<dbReference type="EMBL" id="WOYG01000001">
    <property type="protein sequence ID" value="NLV10107.1"/>
    <property type="molecule type" value="Genomic_DNA"/>
</dbReference>
<reference evidence="9 10" key="2">
    <citation type="submission" date="2019-04" db="EMBL/GenBank/DDBJ databases">
        <authorList>
            <person name="Yang S."/>
            <person name="Wei W."/>
        </authorList>
    </citation>
    <scope>NUCLEOTIDE SEQUENCE [LARGE SCALE GENOMIC DNA]</scope>
    <source>
        <strain evidence="9">JP60</strain>
        <strain evidence="10">ZP60</strain>
    </source>
</reference>
<dbReference type="Gene3D" id="2.30.30.210">
    <property type="entry name" value="Ribonuclease P/MRP, subunit p29"/>
    <property type="match status" value="1"/>
</dbReference>
<keyword evidence="1 6" id="KW-0963">Cytoplasm</keyword>
<dbReference type="Pfam" id="PF01868">
    <property type="entry name" value="RNase_P-MRP_p29"/>
    <property type="match status" value="1"/>
</dbReference>
<evidence type="ECO:0000313" key="8">
    <source>
        <dbReference type="EMBL" id="NLV10107.1"/>
    </source>
</evidence>
<reference evidence="8" key="3">
    <citation type="submission" date="2019-12" db="EMBL/GenBank/DDBJ databases">
        <title>Whole-genome sequence of Halomicrobium mukohataei pws1.</title>
        <authorList>
            <person name="Verma D.K."/>
            <person name="Gopal K."/>
            <person name="Prasad E.S."/>
        </authorList>
    </citation>
    <scope>NUCLEOTIDE SEQUENCE</scope>
    <source>
        <strain evidence="8">Pws1</strain>
    </source>
</reference>
<dbReference type="InterPro" id="IPR023534">
    <property type="entry name" value="Rof/RNase_P-like"/>
</dbReference>
<dbReference type="AlphaFoldDB" id="A0A4D6KF18"/>
<dbReference type="HAMAP" id="MF_00754">
    <property type="entry name" value="RNase_P_1"/>
    <property type="match status" value="1"/>
</dbReference>
<dbReference type="NCBIfam" id="NF003020">
    <property type="entry name" value="PRK03879.2-1"/>
    <property type="match status" value="1"/>
</dbReference>
<evidence type="ECO:0000256" key="4">
    <source>
        <dbReference type="ARBA" id="ARBA00022759"/>
    </source>
</evidence>
<dbReference type="GO" id="GO:0004526">
    <property type="term" value="F:ribonuclease P activity"/>
    <property type="evidence" value="ECO:0007669"/>
    <property type="project" value="UniProtKB-UniRule"/>
</dbReference>
<evidence type="ECO:0000256" key="2">
    <source>
        <dbReference type="ARBA" id="ARBA00022694"/>
    </source>
</evidence>
<dbReference type="SUPFAM" id="SSF101744">
    <property type="entry name" value="Rof/RNase P subunit-like"/>
    <property type="match status" value="1"/>
</dbReference>
<dbReference type="InterPro" id="IPR002730">
    <property type="entry name" value="Rpp29/RNP1"/>
</dbReference>
<evidence type="ECO:0000256" key="1">
    <source>
        <dbReference type="ARBA" id="ARBA00022490"/>
    </source>
</evidence>
<dbReference type="SMART" id="SM00538">
    <property type="entry name" value="POP4"/>
    <property type="match status" value="1"/>
</dbReference>
<evidence type="ECO:0000313" key="9">
    <source>
        <dbReference type="EMBL" id="QCD66387.1"/>
    </source>
</evidence>
<evidence type="ECO:0000256" key="6">
    <source>
        <dbReference type="HAMAP-Rule" id="MF_00754"/>
    </source>
</evidence>
<comment type="function">
    <text evidence="6">Part of ribonuclease P, a protein complex that generates mature tRNA molecules by cleaving their 5'-ends.</text>
</comment>
<comment type="subcellular location">
    <subcellularLocation>
        <location evidence="6">Cytoplasm</location>
    </subcellularLocation>
</comment>
<dbReference type="KEGG" id="halz:E5139_12300"/>
<comment type="subunit">
    <text evidence="6">Consists of a catalytic RNA component and at least 4-5 protein subunits.</text>
</comment>
<dbReference type="InterPro" id="IPR023538">
    <property type="entry name" value="RNP1"/>
</dbReference>
<organism evidence="9 10">
    <name type="scientific">Halomicrobium mukohataei</name>
    <dbReference type="NCBI Taxonomy" id="57705"/>
    <lineage>
        <taxon>Archaea</taxon>
        <taxon>Methanobacteriati</taxon>
        <taxon>Methanobacteriota</taxon>
        <taxon>Stenosarchaea group</taxon>
        <taxon>Halobacteria</taxon>
        <taxon>Halobacteriales</taxon>
        <taxon>Haloarculaceae</taxon>
        <taxon>Halomicrobium</taxon>
    </lineage>
</organism>
<dbReference type="GO" id="GO:0003723">
    <property type="term" value="F:RNA binding"/>
    <property type="evidence" value="ECO:0007669"/>
    <property type="project" value="InterPro"/>
</dbReference>
<evidence type="ECO:0000313" key="10">
    <source>
        <dbReference type="Proteomes" id="UP000297053"/>
    </source>
</evidence>
<keyword evidence="4 6" id="KW-0255">Endonuclease</keyword>
<dbReference type="OMA" id="FCLESAI"/>
<accession>A0A4D6KF18</accession>
<dbReference type="Proteomes" id="UP000297053">
    <property type="component" value="Chromosome"/>
</dbReference>
<keyword evidence="5 6" id="KW-0378">Hydrolase</keyword>
<dbReference type="EC" id="3.1.26.5" evidence="6"/>
<name>A0A4D6KF18_9EURY</name>
<gene>
    <name evidence="6" type="primary">rnp1</name>
    <name evidence="9" type="ORF">E5139_12300</name>
    <name evidence="8" type="ORF">GOC74_09220</name>
</gene>
<comment type="catalytic activity">
    <reaction evidence="6">
        <text>Endonucleolytic cleavage of RNA, removing 5'-extranucleotides from tRNA precursor.</text>
        <dbReference type="EC" id="3.1.26.5"/>
    </reaction>
</comment>